<dbReference type="EMBL" id="CP070499">
    <property type="protein sequence ID" value="QSB12858.1"/>
    <property type="molecule type" value="Genomic_DNA"/>
</dbReference>
<gene>
    <name evidence="1" type="ORF">JQS43_14335</name>
</gene>
<dbReference type="AlphaFoldDB" id="A0A895YGN9"/>
<keyword evidence="2" id="KW-1185">Reference proteome</keyword>
<accession>A0A895YGN9</accession>
<dbReference type="RefSeq" id="WP_239674902.1">
    <property type="nucleotide sequence ID" value="NZ_CP070499.1"/>
</dbReference>
<dbReference type="Proteomes" id="UP000662857">
    <property type="component" value="Chromosome"/>
</dbReference>
<sequence>MLLRRPPQNPKQAIASLEPIVNLARLRTRAGDGPGAWSLLETLHQAITTRTDINIDGIHIPAACLTRTPDLHRELSTWLWTVLLADGGRALTLAGRWAEAHRRLEQHRGVGRRMLDGRQIAVLAHAVAGDHDTALTLLEDTERGEAWEAAVTTCLTMLCRPSSAGPADLRTVRQQLEPPPAELVVFHTRLGLCLLDALPSNALSAVPYIAAGLLRHAVTDGYAARDLLNHPLCRSIATGQQLQALTDVVGACGLDAGAIPADSLGDITAALDQAGTLLAGPGHGNQIAATLPARSALTNRATS</sequence>
<proteinExistence type="predicted"/>
<evidence type="ECO:0000313" key="2">
    <source>
        <dbReference type="Proteomes" id="UP000662857"/>
    </source>
</evidence>
<reference evidence="1" key="1">
    <citation type="submission" date="2021-02" db="EMBL/GenBank/DDBJ databases">
        <title>Natrosporangium hydrolyticum gen. nov., sp. nov, a haloalkaliphilic actinobacterium from a soda solonchak soil.</title>
        <authorList>
            <person name="Sorokin D.Y."/>
            <person name="Khijniak T.V."/>
            <person name="Zakharycheva A.P."/>
            <person name="Boueva O.V."/>
            <person name="Ariskina E.V."/>
            <person name="Hahnke R.L."/>
            <person name="Bunk B."/>
            <person name="Sproer C."/>
            <person name="Schumann P."/>
            <person name="Evtushenko L.I."/>
            <person name="Kublanov I.V."/>
        </authorList>
    </citation>
    <scope>NUCLEOTIDE SEQUENCE</scope>
    <source>
        <strain evidence="1">DSM 106523</strain>
    </source>
</reference>
<evidence type="ECO:0000313" key="1">
    <source>
        <dbReference type="EMBL" id="QSB12858.1"/>
    </source>
</evidence>
<protein>
    <submittedName>
        <fullName evidence="1">Uncharacterized protein</fullName>
    </submittedName>
</protein>
<name>A0A895YGN9_9ACTN</name>
<organism evidence="1 2">
    <name type="scientific">Natronosporangium hydrolyticum</name>
    <dbReference type="NCBI Taxonomy" id="2811111"/>
    <lineage>
        <taxon>Bacteria</taxon>
        <taxon>Bacillati</taxon>
        <taxon>Actinomycetota</taxon>
        <taxon>Actinomycetes</taxon>
        <taxon>Micromonosporales</taxon>
        <taxon>Micromonosporaceae</taxon>
        <taxon>Natronosporangium</taxon>
    </lineage>
</organism>
<dbReference type="KEGG" id="nhy:JQS43_14335"/>